<dbReference type="Proteomes" id="UP000195273">
    <property type="component" value="Chromosome"/>
</dbReference>
<feature type="region of interest" description="Disordered" evidence="1">
    <location>
        <begin position="166"/>
        <end position="199"/>
    </location>
</feature>
<keyword evidence="2" id="KW-0449">Lipoprotein</keyword>
<evidence type="ECO:0000256" key="1">
    <source>
        <dbReference type="SAM" id="MobiDB-lite"/>
    </source>
</evidence>
<keyword evidence="3" id="KW-1185">Reference proteome</keyword>
<feature type="compositionally biased region" description="Acidic residues" evidence="1">
    <location>
        <begin position="311"/>
        <end position="321"/>
    </location>
</feature>
<sequence length="483" mass="51864">MTDKTQILDVTFGTFSCRLEGFDDSLAMMKLVVGYFHDLAGHAQFLNAAQPAPDLAELARLTQAAADGDVQTTVAGGKLRLRLRETPQSAAAPDLASDAMEDAFYDESVAARLDRVRNVVGRGHAPETIVPDTEDLTDSAAAQAGQNPLALRLAALARRNAERAALQADLARAQPAPDEAQDSAAAPPDAPQPQAPETKDKSLHLANLVADDGLDLHAEVAEIGRVIEDRNKRYALSHNADDAISRILSHTDAALNQPEHRRQQDAFAQLKAAVAATEAARQLGDDGSPQHRPSEAYRHDLGEFAAAADPQDPEQDADQDANQDGTAPTGPVARANDSAGAQRNDPAAPPRNPPPLRLVASQRADISPEILPDPASQRLRQIAAKARDAAQPVMRFAQFADEYAATGLEDQIEAAAAYISFVMAQADFSRPQVMKLVQSLTQSEISREDGLRCFGRLLRKNRIIKLDNGRFAVASSTRFRADA</sequence>
<dbReference type="KEGG" id="lvs:LOKVESSMR4R_00918"/>
<dbReference type="OrthoDB" id="7798282at2"/>
<evidence type="ECO:0000313" key="3">
    <source>
        <dbReference type="Proteomes" id="UP000195273"/>
    </source>
</evidence>
<name>A0A1Y0EA15_9RHOB</name>
<feature type="compositionally biased region" description="Low complexity" evidence="1">
    <location>
        <begin position="166"/>
        <end position="187"/>
    </location>
</feature>
<gene>
    <name evidence="2" type="ORF">LOKVESSMR4R_00918</name>
</gene>
<organism evidence="2 3">
    <name type="scientific">Yoonia vestfoldensis</name>
    <dbReference type="NCBI Taxonomy" id="245188"/>
    <lineage>
        <taxon>Bacteria</taxon>
        <taxon>Pseudomonadati</taxon>
        <taxon>Pseudomonadota</taxon>
        <taxon>Alphaproteobacteria</taxon>
        <taxon>Rhodobacterales</taxon>
        <taxon>Paracoccaceae</taxon>
        <taxon>Yoonia</taxon>
    </lineage>
</organism>
<accession>A0A1Y0EA15</accession>
<dbReference type="AlphaFoldDB" id="A0A1Y0EA15"/>
<feature type="region of interest" description="Disordered" evidence="1">
    <location>
        <begin position="309"/>
        <end position="357"/>
    </location>
</feature>
<proteinExistence type="predicted"/>
<evidence type="ECO:0000313" key="2">
    <source>
        <dbReference type="EMBL" id="ARU00249.1"/>
    </source>
</evidence>
<feature type="compositionally biased region" description="Pro residues" evidence="1">
    <location>
        <begin position="347"/>
        <end position="356"/>
    </location>
</feature>
<dbReference type="EMBL" id="CP021431">
    <property type="protein sequence ID" value="ARU00249.1"/>
    <property type="molecule type" value="Genomic_DNA"/>
</dbReference>
<reference evidence="2 3" key="1">
    <citation type="submission" date="2017-05" db="EMBL/GenBank/DDBJ databases">
        <title>Genome Sequence of Loktanella vestfoldensis Strain SMR4r Isolated from a Culture of the Diatom Skeletonema marinoi.</title>
        <authorList>
            <person name="Topel M."/>
            <person name="Pinder M.I.M."/>
            <person name="Johansson O.N."/>
            <person name="Kourtchenko O."/>
            <person name="Godhe A."/>
            <person name="Clarke A.K."/>
        </authorList>
    </citation>
    <scope>NUCLEOTIDE SEQUENCE [LARGE SCALE GENOMIC DNA]</scope>
    <source>
        <strain evidence="2 3">SMR4r</strain>
    </source>
</reference>
<protein>
    <submittedName>
        <fullName evidence="2">Lipoprotein</fullName>
    </submittedName>
</protein>
<dbReference type="RefSeq" id="WP_087206500.1">
    <property type="nucleotide sequence ID" value="NZ_CP021431.1"/>
</dbReference>